<dbReference type="SUPFAM" id="SSF55136">
    <property type="entry name" value="Probable bacterial effector-binding domain"/>
    <property type="match status" value="1"/>
</dbReference>
<dbReference type="EMBL" id="CP041969">
    <property type="protein sequence ID" value="QMV44177.1"/>
    <property type="molecule type" value="Genomic_DNA"/>
</dbReference>
<evidence type="ECO:0000313" key="2">
    <source>
        <dbReference type="EMBL" id="QMV44177.1"/>
    </source>
</evidence>
<dbReference type="Pfam" id="PF14526">
    <property type="entry name" value="Cass2"/>
    <property type="match status" value="1"/>
</dbReference>
<dbReference type="Proteomes" id="UP000515679">
    <property type="component" value="Chromosome"/>
</dbReference>
<dbReference type="InterPro" id="IPR010499">
    <property type="entry name" value="AraC_E-bd"/>
</dbReference>
<feature type="domain" description="AraC effector-binding" evidence="1">
    <location>
        <begin position="94"/>
        <end position="255"/>
    </location>
</feature>
<dbReference type="InterPro" id="IPR025868">
    <property type="entry name" value="Zn_ribbon_dom_put"/>
</dbReference>
<evidence type="ECO:0000259" key="1">
    <source>
        <dbReference type="SMART" id="SM00871"/>
    </source>
</evidence>
<gene>
    <name evidence="2" type="ORF">FPL14_25690</name>
</gene>
<dbReference type="InterPro" id="IPR029441">
    <property type="entry name" value="Cass2"/>
</dbReference>
<evidence type="ECO:0000313" key="3">
    <source>
        <dbReference type="Proteomes" id="UP000515679"/>
    </source>
</evidence>
<dbReference type="AlphaFoldDB" id="A0A7G5C4P3"/>
<dbReference type="PANTHER" id="PTHR36444:SF2">
    <property type="entry name" value="TRANSCRIPTIONAL REGULATOR PROTEIN YOBU-RELATED"/>
    <property type="match status" value="1"/>
</dbReference>
<dbReference type="Gene3D" id="3.20.80.10">
    <property type="entry name" value="Regulatory factor, effector binding domain"/>
    <property type="match status" value="1"/>
</dbReference>
<dbReference type="PANTHER" id="PTHR36444">
    <property type="entry name" value="TRANSCRIPTIONAL REGULATOR PROTEIN YOBU-RELATED"/>
    <property type="match status" value="1"/>
</dbReference>
<organism evidence="2 3">
    <name type="scientific">Cohnella cholangitidis</name>
    <dbReference type="NCBI Taxonomy" id="2598458"/>
    <lineage>
        <taxon>Bacteria</taxon>
        <taxon>Bacillati</taxon>
        <taxon>Bacillota</taxon>
        <taxon>Bacilli</taxon>
        <taxon>Bacillales</taxon>
        <taxon>Paenibacillaceae</taxon>
        <taxon>Cohnella</taxon>
    </lineage>
</organism>
<proteinExistence type="predicted"/>
<dbReference type="RefSeq" id="WP_182300413.1">
    <property type="nucleotide sequence ID" value="NZ_CP041969.1"/>
</dbReference>
<dbReference type="KEGG" id="cchl:FPL14_25690"/>
<accession>A0A7G5C4P3</accession>
<sequence length="255" mass="28237">MSQQQVESQCQSCGMPLTGPEVFGSDKSGAPVEDYCSYCYTNGEFTQPDFTVNDMVGFCVPFLVEQGMDENTARGMLAGSLPSLKRWSSVRNEPSYALVHRDEIKLVGIATTTSNEQEFGPQAQIGGLWDKFWKEGVRQSIPHVQQESPQPIYGCYTDYKNGAAGEYKLLIGCSVSEIGHLPAGLEAKILPASQYAVFTTMRGHATTVVIEAWQAIWRWSAASKLQRTFTGDFELYDERSSDPDNAQIDIYIAVK</sequence>
<name>A0A7G5C4P3_9BACL</name>
<reference evidence="2 3" key="1">
    <citation type="submission" date="2019-07" db="EMBL/GenBank/DDBJ databases">
        <authorList>
            <person name="Kim J.K."/>
            <person name="Cheong H.-M."/>
            <person name="Choi Y."/>
            <person name="Hwang K.J."/>
            <person name="Lee S."/>
            <person name="Choi C."/>
        </authorList>
    </citation>
    <scope>NUCLEOTIDE SEQUENCE [LARGE SCALE GENOMIC DNA]</scope>
    <source>
        <strain evidence="2 3">KS 22</strain>
    </source>
</reference>
<dbReference type="InterPro" id="IPR053182">
    <property type="entry name" value="YobU-like_regulator"/>
</dbReference>
<dbReference type="SMART" id="SM00871">
    <property type="entry name" value="AraC_E_bind"/>
    <property type="match status" value="1"/>
</dbReference>
<keyword evidence="3" id="KW-1185">Reference proteome</keyword>
<protein>
    <submittedName>
        <fullName evidence="2">Transcriptional regulator</fullName>
    </submittedName>
</protein>
<dbReference type="InterPro" id="IPR011256">
    <property type="entry name" value="Reg_factor_effector_dom_sf"/>
</dbReference>
<dbReference type="Pfam" id="PF12674">
    <property type="entry name" value="Zn_ribbon_2"/>
    <property type="match status" value="1"/>
</dbReference>